<name>A9NUG5_PICSI</name>
<protein>
    <submittedName>
        <fullName evidence="1">Uncharacterized protein</fullName>
    </submittedName>
</protein>
<dbReference type="AlphaFoldDB" id="A9NUG5"/>
<reference evidence="1" key="1">
    <citation type="journal article" date="2008" name="BMC Genomics">
        <title>A conifer genomics resource of 200,000 spruce (Picea spp.) ESTs and 6,464 high-quality, sequence-finished full-length cDNAs for Sitka spruce (Picea sitchensis).</title>
        <authorList>
            <person name="Ralph S.G."/>
            <person name="Chun H.J."/>
            <person name="Kolosova N."/>
            <person name="Cooper D."/>
            <person name="Oddy C."/>
            <person name="Ritland C.E."/>
            <person name="Kirkpatrick R."/>
            <person name="Moore R."/>
            <person name="Barber S."/>
            <person name="Holt R.A."/>
            <person name="Jones S.J."/>
            <person name="Marra M.A."/>
            <person name="Douglas C.J."/>
            <person name="Ritland K."/>
            <person name="Bohlmann J."/>
        </authorList>
    </citation>
    <scope>NUCLEOTIDE SEQUENCE</scope>
    <source>
        <tissue evidence="1">Green portion of the leader tissue</tissue>
    </source>
</reference>
<evidence type="ECO:0000313" key="1">
    <source>
        <dbReference type="EMBL" id="ABK24276.1"/>
    </source>
</evidence>
<dbReference type="EMBL" id="EF084967">
    <property type="protein sequence ID" value="ABK24276.1"/>
    <property type="molecule type" value="mRNA"/>
</dbReference>
<accession>A9NUG5</accession>
<organism evidence="1">
    <name type="scientific">Picea sitchensis</name>
    <name type="common">Sitka spruce</name>
    <name type="synonym">Pinus sitchensis</name>
    <dbReference type="NCBI Taxonomy" id="3332"/>
    <lineage>
        <taxon>Eukaryota</taxon>
        <taxon>Viridiplantae</taxon>
        <taxon>Streptophyta</taxon>
        <taxon>Embryophyta</taxon>
        <taxon>Tracheophyta</taxon>
        <taxon>Spermatophyta</taxon>
        <taxon>Pinopsida</taxon>
        <taxon>Pinidae</taxon>
        <taxon>Conifers I</taxon>
        <taxon>Pinales</taxon>
        <taxon>Pinaceae</taxon>
        <taxon>Picea</taxon>
    </lineage>
</organism>
<sequence length="62" mass="7261">MMATTILECFLHQIPYQEHMFSEFSAVQLDRDTAGSDLMAFLKDKKPPRPCFYHSPHRPSMM</sequence>
<proteinExistence type="evidence at transcript level"/>